<accession>A0AAE3GSF9</accession>
<dbReference type="EMBL" id="JAMZMM010000135">
    <property type="protein sequence ID" value="MCP2729694.1"/>
    <property type="molecule type" value="Genomic_DNA"/>
</dbReference>
<organism evidence="1 2">
    <name type="scientific">Limnofasciculus baicalensis BBK-W-15</name>
    <dbReference type="NCBI Taxonomy" id="2699891"/>
    <lineage>
        <taxon>Bacteria</taxon>
        <taxon>Bacillati</taxon>
        <taxon>Cyanobacteriota</taxon>
        <taxon>Cyanophyceae</taxon>
        <taxon>Coleofasciculales</taxon>
        <taxon>Coleofasciculaceae</taxon>
        <taxon>Limnofasciculus</taxon>
        <taxon>Limnofasciculus baicalensis</taxon>
    </lineage>
</organism>
<protein>
    <submittedName>
        <fullName evidence="1">Uncharacterized protein</fullName>
    </submittedName>
</protein>
<dbReference type="AlphaFoldDB" id="A0AAE3GSF9"/>
<name>A0AAE3GSF9_9CYAN</name>
<gene>
    <name evidence="1" type="ORF">NJ959_14670</name>
</gene>
<evidence type="ECO:0000313" key="1">
    <source>
        <dbReference type="EMBL" id="MCP2729694.1"/>
    </source>
</evidence>
<keyword evidence="2" id="KW-1185">Reference proteome</keyword>
<sequence length="45" mass="5273">MSNNEALISLTFSPKFQRQLRILAKKYRNIYTDVQQNNPSSTINE</sequence>
<proteinExistence type="predicted"/>
<evidence type="ECO:0000313" key="2">
    <source>
        <dbReference type="Proteomes" id="UP001204953"/>
    </source>
</evidence>
<reference evidence="1" key="1">
    <citation type="submission" date="2022-06" db="EMBL/GenBank/DDBJ databases">
        <title>New cyanobacteria of genus Symplocastrum in benthos of Lake Baikal.</title>
        <authorList>
            <person name="Sorokovikova E."/>
            <person name="Tikhonova I."/>
            <person name="Krasnopeev A."/>
            <person name="Evseev P."/>
            <person name="Gladkikh A."/>
            <person name="Belykh O."/>
        </authorList>
    </citation>
    <scope>NUCLEOTIDE SEQUENCE</scope>
    <source>
        <strain evidence="1">BBK-W-15</strain>
    </source>
</reference>
<dbReference type="Proteomes" id="UP001204953">
    <property type="component" value="Unassembled WGS sequence"/>
</dbReference>
<comment type="caution">
    <text evidence="1">The sequence shown here is derived from an EMBL/GenBank/DDBJ whole genome shotgun (WGS) entry which is preliminary data.</text>
</comment>